<dbReference type="NCBIfam" id="TIGR00390">
    <property type="entry name" value="hslU"/>
    <property type="match status" value="1"/>
</dbReference>
<proteinExistence type="inferred from homology"/>
<feature type="binding site" evidence="5">
    <location>
        <position position="278"/>
    </location>
    <ligand>
        <name>ATP</name>
        <dbReference type="ChEBI" id="CHEBI:30616"/>
    </ligand>
</feature>
<dbReference type="Gene3D" id="3.40.50.300">
    <property type="entry name" value="P-loop containing nucleotide triphosphate hydrolases"/>
    <property type="match status" value="2"/>
</dbReference>
<dbReference type="EMBL" id="JAAIKC010000001">
    <property type="protein sequence ID" value="NEW05537.1"/>
    <property type="molecule type" value="Genomic_DNA"/>
</dbReference>
<comment type="caution">
    <text evidence="8">The sequence shown here is derived from an EMBL/GenBank/DDBJ whole genome shotgun (WGS) entry which is preliminary data.</text>
</comment>
<evidence type="ECO:0000256" key="3">
    <source>
        <dbReference type="ARBA" id="ARBA00022840"/>
    </source>
</evidence>
<comment type="function">
    <text evidence="5">ATPase subunit of a proteasome-like degradation complex; this subunit has chaperone activity. The binding of ATP and its subsequent hydrolysis by HslU are essential for unfolding of protein substrates subsequently hydrolyzed by HslV. HslU recognizes the N-terminal part of its protein substrates and unfolds these before they are guided to HslV for hydrolysis.</text>
</comment>
<feature type="binding site" evidence="5">
    <location>
        <begin position="62"/>
        <end position="67"/>
    </location>
    <ligand>
        <name>ATP</name>
        <dbReference type="ChEBI" id="CHEBI:30616"/>
    </ligand>
</feature>
<dbReference type="Pfam" id="PF10431">
    <property type="entry name" value="ClpB_D2-small"/>
    <property type="match status" value="1"/>
</dbReference>
<evidence type="ECO:0000256" key="2">
    <source>
        <dbReference type="ARBA" id="ARBA00022741"/>
    </source>
</evidence>
<organism evidence="8">
    <name type="scientific">Paenibacillus sp. SYP-B3998</name>
    <dbReference type="NCBI Taxonomy" id="2678564"/>
    <lineage>
        <taxon>Bacteria</taxon>
        <taxon>Bacillati</taxon>
        <taxon>Bacillota</taxon>
        <taxon>Bacilli</taxon>
        <taxon>Bacillales</taxon>
        <taxon>Paenibacillaceae</taxon>
        <taxon>Paenibacillus</taxon>
    </lineage>
</organism>
<accession>A0A6G3ZVU9</accession>
<keyword evidence="8" id="KW-0378">Hydrolase</keyword>
<comment type="similarity">
    <text evidence="1 5">Belongs to the ClpX chaperone family. HslU subfamily.</text>
</comment>
<keyword evidence="5" id="KW-0963">Cytoplasm</keyword>
<dbReference type="RefSeq" id="WP_163942456.1">
    <property type="nucleotide sequence ID" value="NZ_JAAIKC010000001.1"/>
</dbReference>
<feature type="domain" description="AAA+ ATPase" evidence="6">
    <location>
        <begin position="51"/>
        <end position="355"/>
    </location>
</feature>
<dbReference type="NCBIfam" id="NF003544">
    <property type="entry name" value="PRK05201.1"/>
    <property type="match status" value="1"/>
</dbReference>
<dbReference type="PANTHER" id="PTHR48102">
    <property type="entry name" value="ATP-DEPENDENT CLP PROTEASE ATP-BINDING SUBUNIT CLPX-LIKE, MITOCHONDRIAL-RELATED"/>
    <property type="match status" value="1"/>
</dbReference>
<feature type="binding site" evidence="5">
    <location>
        <position position="344"/>
    </location>
    <ligand>
        <name>ATP</name>
        <dbReference type="ChEBI" id="CHEBI:30616"/>
    </ligand>
</feature>
<dbReference type="InterPro" id="IPR027417">
    <property type="entry name" value="P-loop_NTPase"/>
</dbReference>
<name>A0A6G3ZVU9_9BACL</name>
<comment type="subunit">
    <text evidence="5">A double ring-shaped homohexamer of HslV is capped on each side by a ring-shaped HslU homohexamer. The assembly of the HslU/HslV complex is dependent on binding of ATP.</text>
</comment>
<feature type="domain" description="Clp ATPase C-terminal" evidence="7">
    <location>
        <begin position="358"/>
        <end position="452"/>
    </location>
</feature>
<dbReference type="CDD" id="cd19498">
    <property type="entry name" value="RecA-like_HslU"/>
    <property type="match status" value="1"/>
</dbReference>
<keyword evidence="4 5" id="KW-0143">Chaperone</keyword>
<keyword evidence="2 5" id="KW-0547">Nucleotide-binding</keyword>
<dbReference type="GO" id="GO:0043335">
    <property type="term" value="P:protein unfolding"/>
    <property type="evidence" value="ECO:0007669"/>
    <property type="project" value="UniProtKB-UniRule"/>
</dbReference>
<dbReference type="SUPFAM" id="SSF52540">
    <property type="entry name" value="P-loop containing nucleoside triphosphate hydrolases"/>
    <property type="match status" value="1"/>
</dbReference>
<evidence type="ECO:0000313" key="8">
    <source>
        <dbReference type="EMBL" id="NEW05537.1"/>
    </source>
</evidence>
<evidence type="ECO:0000259" key="7">
    <source>
        <dbReference type="SMART" id="SM01086"/>
    </source>
</evidence>
<dbReference type="Pfam" id="PF07724">
    <property type="entry name" value="AAA_2"/>
    <property type="match status" value="1"/>
</dbReference>
<gene>
    <name evidence="5 8" type="primary">hslU</name>
    <name evidence="8" type="ORF">GK047_05830</name>
</gene>
<dbReference type="Pfam" id="PF00004">
    <property type="entry name" value="AAA"/>
    <property type="match status" value="1"/>
</dbReference>
<dbReference type="InterPro" id="IPR004491">
    <property type="entry name" value="HslU"/>
</dbReference>
<dbReference type="SMART" id="SM01086">
    <property type="entry name" value="ClpB_D2-small"/>
    <property type="match status" value="1"/>
</dbReference>
<dbReference type="Gene3D" id="1.10.8.60">
    <property type="match status" value="1"/>
</dbReference>
<protein>
    <recommendedName>
        <fullName evidence="5">ATP-dependent protease ATPase subunit HslU</fullName>
    </recommendedName>
    <alternativeName>
        <fullName evidence="5">Unfoldase HslU</fullName>
    </alternativeName>
</protein>
<dbReference type="FunFam" id="3.40.50.300:FF:000220">
    <property type="entry name" value="ATP-dependent protease ATPase subunit HslU"/>
    <property type="match status" value="1"/>
</dbReference>
<dbReference type="GO" id="GO:0036402">
    <property type="term" value="F:proteasome-activating activity"/>
    <property type="evidence" value="ECO:0007669"/>
    <property type="project" value="UniProtKB-UniRule"/>
</dbReference>
<dbReference type="GO" id="GO:0009376">
    <property type="term" value="C:HslUV protease complex"/>
    <property type="evidence" value="ECO:0007669"/>
    <property type="project" value="UniProtKB-UniRule"/>
</dbReference>
<keyword evidence="3 5" id="KW-0067">ATP-binding</keyword>
<feature type="binding site" evidence="5">
    <location>
        <position position="416"/>
    </location>
    <ligand>
        <name>ATP</name>
        <dbReference type="ChEBI" id="CHEBI:30616"/>
    </ligand>
</feature>
<evidence type="ECO:0000256" key="1">
    <source>
        <dbReference type="ARBA" id="ARBA00009771"/>
    </source>
</evidence>
<keyword evidence="8" id="KW-0645">Protease</keyword>
<dbReference type="GO" id="GO:0016887">
    <property type="term" value="F:ATP hydrolysis activity"/>
    <property type="evidence" value="ECO:0007669"/>
    <property type="project" value="InterPro"/>
</dbReference>
<evidence type="ECO:0000259" key="6">
    <source>
        <dbReference type="SMART" id="SM00382"/>
    </source>
</evidence>
<dbReference type="HAMAP" id="MF_00249">
    <property type="entry name" value="HslU"/>
    <property type="match status" value="1"/>
</dbReference>
<reference evidence="8" key="1">
    <citation type="submission" date="2020-02" db="EMBL/GenBank/DDBJ databases">
        <authorList>
            <person name="Shen X.-R."/>
            <person name="Zhang Y.-X."/>
        </authorList>
    </citation>
    <scope>NUCLEOTIDE SEQUENCE</scope>
    <source>
        <strain evidence="8">SYP-B3998</strain>
    </source>
</reference>
<dbReference type="AlphaFoldDB" id="A0A6G3ZVU9"/>
<dbReference type="PANTHER" id="PTHR48102:SF3">
    <property type="entry name" value="ATP-DEPENDENT PROTEASE ATPASE SUBUNIT HSLU"/>
    <property type="match status" value="1"/>
</dbReference>
<dbReference type="SMART" id="SM00382">
    <property type="entry name" value="AAA"/>
    <property type="match status" value="1"/>
</dbReference>
<dbReference type="InterPro" id="IPR003959">
    <property type="entry name" value="ATPase_AAA_core"/>
</dbReference>
<comment type="subcellular location">
    <subcellularLocation>
        <location evidence="5">Cytoplasm</location>
    </subcellularLocation>
</comment>
<dbReference type="InterPro" id="IPR019489">
    <property type="entry name" value="Clp_ATPase_C"/>
</dbReference>
<dbReference type="GO" id="GO:0005524">
    <property type="term" value="F:ATP binding"/>
    <property type="evidence" value="ECO:0007669"/>
    <property type="project" value="UniProtKB-UniRule"/>
</dbReference>
<evidence type="ECO:0000256" key="4">
    <source>
        <dbReference type="ARBA" id="ARBA00023186"/>
    </source>
</evidence>
<dbReference type="InterPro" id="IPR003593">
    <property type="entry name" value="AAA+_ATPase"/>
</dbReference>
<evidence type="ECO:0000256" key="5">
    <source>
        <dbReference type="HAMAP-Rule" id="MF_00249"/>
    </source>
</evidence>
<dbReference type="InterPro" id="IPR050052">
    <property type="entry name" value="ATP-dep_Clp_protease_ClpX"/>
</dbReference>
<dbReference type="GO" id="GO:0008233">
    <property type="term" value="F:peptidase activity"/>
    <property type="evidence" value="ECO:0007669"/>
    <property type="project" value="UniProtKB-KW"/>
</dbReference>
<sequence>MKNSSLTPKQIVQELDRYIVGQKKAKKSVAIALRNRYRRSLLDESIRDEIVPKNILMIGPTGVGKTEIARRLAKLVGAPFIKVEATKFTEVGYVGRDVESMVRDLVETSIRMVKAERTETVKDRAEQLANERLVNLLAPSPTVSKTQRNPLEMLFGSQNQSDPEEHTNSDPALSAKRILIAEQLAEGKLEHEVVEIEVEDSSPSMMDMLAGQGNEQMGMNMQEMFGSLMPKKTKKRKLTVTEARKVLIQEEAQRLIDMDEVIQESINRAEQSGIIFIDEIDKIASSRGNGGGPDVSREGVQRDILPIVEGSTVLTKYGSVKTDYVLFIGAGAFHIAKPSDLIPELQGRFPIRVELSDLTLEDFVSILKEPKNALTKQYTALLQTEGITVEFSDEAVKEIARIAVEVNQNTENIGARRLHTILEKLLEDLSFEAPEITLEQFIIDPAYVREKLSEIVQNRDLSQYIL</sequence>
<feature type="binding site" evidence="5">
    <location>
        <position position="20"/>
    </location>
    <ligand>
        <name>ATP</name>
        <dbReference type="ChEBI" id="CHEBI:30616"/>
    </ligand>
</feature>